<keyword evidence="1" id="KW-0677">Repeat</keyword>
<dbReference type="EMBL" id="JBHUEM010000052">
    <property type="protein sequence ID" value="MFD1739003.1"/>
    <property type="molecule type" value="Genomic_DNA"/>
</dbReference>
<dbReference type="RefSeq" id="WP_377930229.1">
    <property type="nucleotide sequence ID" value="NZ_JBHUEM010000052.1"/>
</dbReference>
<dbReference type="Gene3D" id="2.180.10.10">
    <property type="entry name" value="RHS repeat-associated core"/>
    <property type="match status" value="1"/>
</dbReference>
<dbReference type="PANTHER" id="PTHR32305:SF15">
    <property type="entry name" value="PROTEIN RHSA-RELATED"/>
    <property type="match status" value="1"/>
</dbReference>
<reference evidence="4" key="1">
    <citation type="journal article" date="2019" name="Int. J. Syst. Evol. Microbiol.">
        <title>The Global Catalogue of Microorganisms (GCM) 10K type strain sequencing project: providing services to taxonomists for standard genome sequencing and annotation.</title>
        <authorList>
            <consortium name="The Broad Institute Genomics Platform"/>
            <consortium name="The Broad Institute Genome Sequencing Center for Infectious Disease"/>
            <person name="Wu L."/>
            <person name="Ma J."/>
        </authorList>
    </citation>
    <scope>NUCLEOTIDE SEQUENCE [LARGE SCALE GENOMIC DNA]</scope>
    <source>
        <strain evidence="4">CCUG 49339</strain>
    </source>
</reference>
<dbReference type="NCBIfam" id="TIGR03696">
    <property type="entry name" value="Rhs_assc_core"/>
    <property type="match status" value="1"/>
</dbReference>
<evidence type="ECO:0000313" key="4">
    <source>
        <dbReference type="Proteomes" id="UP001597214"/>
    </source>
</evidence>
<organism evidence="3 4">
    <name type="scientific">Bacillus salitolerans</name>
    <dbReference type="NCBI Taxonomy" id="1437434"/>
    <lineage>
        <taxon>Bacteria</taxon>
        <taxon>Bacillati</taxon>
        <taxon>Bacillota</taxon>
        <taxon>Bacilli</taxon>
        <taxon>Bacillales</taxon>
        <taxon>Bacillaceae</taxon>
        <taxon>Bacillus</taxon>
    </lineage>
</organism>
<feature type="domain" description="Teneurin-like YD-shell" evidence="2">
    <location>
        <begin position="75"/>
        <end position="311"/>
    </location>
</feature>
<dbReference type="InterPro" id="IPR050708">
    <property type="entry name" value="T6SS_VgrG/RHS"/>
</dbReference>
<sequence>MKQFNYKIILYFDLKGTYLLRIKYDDNGNRTEVISGGGSRIEYNYDTANRLLKEVHYDPNNVISYSFSYEYTGTYGLLNNRTAKKSFNTVVSTYQYNAANELVSVNGIPFQYDANGNLLQDDRFQYQYNPANQLVEVNTLSDSLVARYEYNHEGLRTKKTTPSKTEKYFYSAGELSYITDETDKLKYSFTRTVSGTLVSMTDHTGTTKRTYYYIRNSHSDVVELRDSNGNRVVYYKYDAFGVPLTSEGTATTGNGELLREANPFRYVGYFYDEETANYYLKARYYNPENGRFLTRDLLPSANLYVYAGNNPVRFIDPSGLFYLKINENDQHKARIEHHEREMERAVESTRKGEQGEKKGLLPIKTSNTTAGIIAGTGGKLTTLISKEAVKVVISDLNQEYLMDFLKAGLLKKLPGSAGDAMEVLLSYFVFGDDPVLTTIDTILIVGTSVLFGPGGFIAGIGLSAFNDYVLKDKLGTRYSIELLRTMENQQPIIYPALYLPR</sequence>
<dbReference type="InterPro" id="IPR056823">
    <property type="entry name" value="TEN-like_YD-shell"/>
</dbReference>
<name>A0ABW4LXT7_9BACI</name>
<gene>
    <name evidence="3" type="ORF">ACFSCX_21040</name>
</gene>
<dbReference type="PANTHER" id="PTHR32305">
    <property type="match status" value="1"/>
</dbReference>
<keyword evidence="4" id="KW-1185">Reference proteome</keyword>
<dbReference type="Pfam" id="PF05593">
    <property type="entry name" value="RHS_repeat"/>
    <property type="match status" value="1"/>
</dbReference>
<accession>A0ABW4LXT7</accession>
<dbReference type="InterPro" id="IPR022385">
    <property type="entry name" value="Rhs_assc_core"/>
</dbReference>
<evidence type="ECO:0000259" key="2">
    <source>
        <dbReference type="Pfam" id="PF25023"/>
    </source>
</evidence>
<evidence type="ECO:0000256" key="1">
    <source>
        <dbReference type="ARBA" id="ARBA00022737"/>
    </source>
</evidence>
<evidence type="ECO:0000313" key="3">
    <source>
        <dbReference type="EMBL" id="MFD1739003.1"/>
    </source>
</evidence>
<dbReference type="InterPro" id="IPR031325">
    <property type="entry name" value="RHS_repeat"/>
</dbReference>
<dbReference type="Pfam" id="PF25023">
    <property type="entry name" value="TEN_YD-shell"/>
    <property type="match status" value="1"/>
</dbReference>
<dbReference type="Proteomes" id="UP001597214">
    <property type="component" value="Unassembled WGS sequence"/>
</dbReference>
<protein>
    <submittedName>
        <fullName evidence="3">RHS repeat domain-containing protein</fullName>
    </submittedName>
</protein>
<comment type="caution">
    <text evidence="3">The sequence shown here is derived from an EMBL/GenBank/DDBJ whole genome shotgun (WGS) entry which is preliminary data.</text>
</comment>
<proteinExistence type="predicted"/>